<accession>A0A1L9QLD0</accession>
<dbReference type="InterPro" id="IPR006521">
    <property type="entry name" value="Tail_protein_I"/>
</dbReference>
<sequence length="332" mass="37886">MTLARSSPLSLEVIPMRLPDADPELLHHDPLAPEGIPLMLIPGEPSQLMVKLGNPGEHLLNVTLEFRGNLPQAWYSCERENSEISPGISQDIIIEFQAPDDFFEAFLALRENSSLRINYSGRLQVYGARPGTVSQLIDVADINFYVRPQSRYLDFLPQIYREVDFVGRFLKIIEETFNPDVQMMASLFAYLDPLTAPQSMLPFLAHWVGWELQSYLSLEQQRSLIRHALEIYRWRGTRRGLRLYLHLVTGLPLDDEVEREEDKHIAILETFSQGLVLDHSILGQDALLGGGQPFHFRVHLQPDTPGSVDEALVRQVIDQQKPAFCTYELQID</sequence>
<dbReference type="EMBL" id="MLAW01000053">
    <property type="protein sequence ID" value="OJJ18988.1"/>
    <property type="molecule type" value="Genomic_DNA"/>
</dbReference>
<evidence type="ECO:0008006" key="3">
    <source>
        <dbReference type="Google" id="ProtNLM"/>
    </source>
</evidence>
<keyword evidence="2" id="KW-1185">Reference proteome</keyword>
<evidence type="ECO:0000313" key="1">
    <source>
        <dbReference type="EMBL" id="OJJ18988.1"/>
    </source>
</evidence>
<dbReference type="STRING" id="1925591.BI308_21740"/>
<reference evidence="1" key="1">
    <citation type="submission" date="2016-10" db="EMBL/GenBank/DDBJ databases">
        <title>CRISPR-Cas defence system in Roseofilum reptotaenium: evidence of a bacteriophage-cyanobacterium arms race in the coral black band disease.</title>
        <authorList>
            <person name="Buerger P."/>
            <person name="Wood-Charlson E.M."/>
            <person name="Weynberg K.D."/>
            <person name="Willis B."/>
            <person name="Van Oppen M.J."/>
        </authorList>
    </citation>
    <scope>NUCLEOTIDE SEQUENCE [LARGE SCALE GENOMIC DNA]</scope>
    <source>
        <strain evidence="1">AO1-A</strain>
    </source>
</reference>
<dbReference type="AlphaFoldDB" id="A0A1L9QLD0"/>
<proteinExistence type="predicted"/>
<gene>
    <name evidence="1" type="ORF">BI308_21740</name>
</gene>
<evidence type="ECO:0000313" key="2">
    <source>
        <dbReference type="Proteomes" id="UP000183940"/>
    </source>
</evidence>
<organism evidence="1 2">
    <name type="scientific">Roseofilum reptotaenium AO1-A</name>
    <dbReference type="NCBI Taxonomy" id="1925591"/>
    <lineage>
        <taxon>Bacteria</taxon>
        <taxon>Bacillati</taxon>
        <taxon>Cyanobacteriota</taxon>
        <taxon>Cyanophyceae</taxon>
        <taxon>Desertifilales</taxon>
        <taxon>Desertifilaceae</taxon>
        <taxon>Roseofilum</taxon>
    </lineage>
</organism>
<dbReference type="Proteomes" id="UP000183940">
    <property type="component" value="Unassembled WGS sequence"/>
</dbReference>
<name>A0A1L9QLD0_9CYAN</name>
<comment type="caution">
    <text evidence="1">The sequence shown here is derived from an EMBL/GenBank/DDBJ whole genome shotgun (WGS) entry which is preliminary data.</text>
</comment>
<dbReference type="InterPro" id="IPR011748">
    <property type="entry name" value="Unchr_phage_tail-like"/>
</dbReference>
<protein>
    <recommendedName>
        <fullName evidence="3">Phage tail protein</fullName>
    </recommendedName>
</protein>
<dbReference type="NCBIfam" id="TIGR02242">
    <property type="entry name" value="tail_TIGR02242"/>
    <property type="match status" value="1"/>
</dbReference>
<dbReference type="Pfam" id="PF09684">
    <property type="entry name" value="Tail_P2_I"/>
    <property type="match status" value="1"/>
</dbReference>